<dbReference type="InterPro" id="IPR050469">
    <property type="entry name" value="Diguanylate_Cyclase"/>
</dbReference>
<name>A0ABM5UX22_9BURK</name>
<dbReference type="SUPFAM" id="SSF55073">
    <property type="entry name" value="Nucleotide cyclase"/>
    <property type="match status" value="1"/>
</dbReference>
<dbReference type="InterPro" id="IPR043128">
    <property type="entry name" value="Rev_trsase/Diguanyl_cyclase"/>
</dbReference>
<evidence type="ECO:0000259" key="9">
    <source>
        <dbReference type="PROSITE" id="PS50887"/>
    </source>
</evidence>
<dbReference type="PROSITE" id="PS50887">
    <property type="entry name" value="GGDEF"/>
    <property type="match status" value="1"/>
</dbReference>
<dbReference type="PANTHER" id="PTHR45138:SF9">
    <property type="entry name" value="DIGUANYLATE CYCLASE DGCM-RELATED"/>
    <property type="match status" value="1"/>
</dbReference>
<evidence type="ECO:0000256" key="6">
    <source>
        <dbReference type="ARBA" id="ARBA00023136"/>
    </source>
</evidence>
<dbReference type="Proteomes" id="UP000063429">
    <property type="component" value="Chromosome"/>
</dbReference>
<keyword evidence="8" id="KW-0175">Coiled coil</keyword>
<dbReference type="CDD" id="cd01949">
    <property type="entry name" value="GGDEF"/>
    <property type="match status" value="1"/>
</dbReference>
<dbReference type="Gene3D" id="3.30.70.270">
    <property type="match status" value="1"/>
</dbReference>
<reference evidence="11" key="1">
    <citation type="journal article" date="2015" name="Genome Announc.">
        <title>Complete Genome Sequence of Herbaspirillum hiltneri N3 (DSM 17495), Isolated from Surface-Sterilized Wheat Roots.</title>
        <authorList>
            <person name="Guizelini D."/>
            <person name="Saizaki P.M."/>
            <person name="Coimbra N.A."/>
            <person name="Weiss V.A."/>
            <person name="Faoro H."/>
            <person name="Sfeir M.Z."/>
            <person name="Baura V.A."/>
            <person name="Monteiro R.A."/>
            <person name="Chubatsu L.S."/>
            <person name="Souza E.M."/>
            <person name="Cruz L.M."/>
            <person name="Pedrosa F.O."/>
            <person name="Raittz R.T."/>
            <person name="Marchaukoski J.N."/>
            <person name="Steffens M.B."/>
        </authorList>
    </citation>
    <scope>NUCLEOTIDE SEQUENCE [LARGE SCALE GENOMIC DNA]</scope>
    <source>
        <strain evidence="11">N3</strain>
    </source>
</reference>
<evidence type="ECO:0000256" key="8">
    <source>
        <dbReference type="SAM" id="Coils"/>
    </source>
</evidence>
<dbReference type="InterPro" id="IPR000160">
    <property type="entry name" value="GGDEF_dom"/>
</dbReference>
<dbReference type="PROSITE" id="PS51257">
    <property type="entry name" value="PROKAR_LIPOPROTEIN"/>
    <property type="match status" value="1"/>
</dbReference>
<dbReference type="Pfam" id="PF00990">
    <property type="entry name" value="GGDEF"/>
    <property type="match status" value="1"/>
</dbReference>
<evidence type="ECO:0000256" key="7">
    <source>
        <dbReference type="ARBA" id="ARBA00034247"/>
    </source>
</evidence>
<dbReference type="InterPro" id="IPR029787">
    <property type="entry name" value="Nucleotide_cyclase"/>
</dbReference>
<dbReference type="CDD" id="cd12914">
    <property type="entry name" value="PDC1_DGC_like"/>
    <property type="match status" value="1"/>
</dbReference>
<evidence type="ECO:0000256" key="3">
    <source>
        <dbReference type="ARBA" id="ARBA00022475"/>
    </source>
</evidence>
<keyword evidence="11" id="KW-1185">Reference proteome</keyword>
<comment type="subcellular location">
    <subcellularLocation>
        <location evidence="1">Cell membrane</location>
        <topology evidence="1">Multi-pass membrane protein</topology>
    </subcellularLocation>
</comment>
<dbReference type="SUPFAM" id="SSF103190">
    <property type="entry name" value="Sensory domain-like"/>
    <property type="match status" value="1"/>
</dbReference>
<evidence type="ECO:0000256" key="2">
    <source>
        <dbReference type="ARBA" id="ARBA00012528"/>
    </source>
</evidence>
<dbReference type="InterPro" id="IPR029151">
    <property type="entry name" value="Sensor-like_sf"/>
</dbReference>
<dbReference type="NCBIfam" id="TIGR00254">
    <property type="entry name" value="GGDEF"/>
    <property type="match status" value="1"/>
</dbReference>
<organism evidence="10 11">
    <name type="scientific">Herbaspirillum hiltneri N3</name>
    <dbReference type="NCBI Taxonomy" id="1262470"/>
    <lineage>
        <taxon>Bacteria</taxon>
        <taxon>Pseudomonadati</taxon>
        <taxon>Pseudomonadota</taxon>
        <taxon>Betaproteobacteria</taxon>
        <taxon>Burkholderiales</taxon>
        <taxon>Oxalobacteraceae</taxon>
        <taxon>Herbaspirillum</taxon>
    </lineage>
</organism>
<dbReference type="RefSeq" id="WP_053195222.1">
    <property type="nucleotide sequence ID" value="NZ_CP011409.1"/>
</dbReference>
<dbReference type="CDD" id="cd12915">
    <property type="entry name" value="PDC2_DGC_like"/>
    <property type="match status" value="1"/>
</dbReference>
<keyword evidence="5" id="KW-1133">Transmembrane helix</keyword>
<evidence type="ECO:0000313" key="11">
    <source>
        <dbReference type="Proteomes" id="UP000063429"/>
    </source>
</evidence>
<keyword evidence="3" id="KW-1003">Cell membrane</keyword>
<proteinExistence type="predicted"/>
<dbReference type="Gene3D" id="3.30.450.20">
    <property type="entry name" value="PAS domain"/>
    <property type="match status" value="2"/>
</dbReference>
<comment type="catalytic activity">
    <reaction evidence="7">
        <text>2 GTP = 3',3'-c-di-GMP + 2 diphosphate</text>
        <dbReference type="Rhea" id="RHEA:24898"/>
        <dbReference type="ChEBI" id="CHEBI:33019"/>
        <dbReference type="ChEBI" id="CHEBI:37565"/>
        <dbReference type="ChEBI" id="CHEBI:58805"/>
        <dbReference type="EC" id="2.7.7.65"/>
    </reaction>
</comment>
<dbReference type="Pfam" id="PF02743">
    <property type="entry name" value="dCache_1"/>
    <property type="match status" value="1"/>
</dbReference>
<keyword evidence="4" id="KW-0812">Transmembrane</keyword>
<dbReference type="SMART" id="SM00267">
    <property type="entry name" value="GGDEF"/>
    <property type="match status" value="1"/>
</dbReference>
<accession>A0ABM5UX22</accession>
<dbReference type="InterPro" id="IPR033479">
    <property type="entry name" value="dCache_1"/>
</dbReference>
<evidence type="ECO:0000256" key="5">
    <source>
        <dbReference type="ARBA" id="ARBA00022989"/>
    </source>
</evidence>
<protein>
    <recommendedName>
        <fullName evidence="2">diguanylate cyclase</fullName>
        <ecNumber evidence="2">2.7.7.65</ecNumber>
    </recommendedName>
</protein>
<dbReference type="EMBL" id="CP011409">
    <property type="protein sequence ID" value="AKZ61723.1"/>
    <property type="molecule type" value="Genomic_DNA"/>
</dbReference>
<dbReference type="EC" id="2.7.7.65" evidence="2"/>
<dbReference type="PANTHER" id="PTHR45138">
    <property type="entry name" value="REGULATORY COMPONENTS OF SENSORY TRANSDUCTION SYSTEM"/>
    <property type="match status" value="1"/>
</dbReference>
<sequence length="504" mass="55711">MVHYKRSSTALLAATFVLLACAAIIGLDIWRTWQAHQIDERDAGISVTNMARALAQHADDTLKEADTVLVGLLERLRIDGTGPAALERLHRLLAVQVKELPQLNGIFVYDSQGRWIVNSQPKLDNTQNNADREYFIYHRDHPGDGPHIGPPVRSRSTGKWIATVTRRVNNADGSFGGVVLATVDMAYFQRFYDSFNIGKSGAILLGLNSGTIVFRRPLREDSIGKSMADAAIFRDHASKNASGLAIIKSSQDGVVRINGYRHLETFPLFVSVALSHDEVFAEWRADAYMHMVGVLLLVTGFAVMGRRMVAQIDHRSIAENEANEARAQVEKLNQILERLALQDGLTRLANRRQFDVALAREMGRAVRSGRSLALIMIDVDRFKLYNDLYGHLAGDECLRKVGKSILSGERRADDLAARYGGEEFTIILPDCDAAGALAIAEQIRLAVRAQQIEHTANPDGIVTVSLGIGCLTKVKRETSVRDLISMADQALYRAKDEGRDRVGM</sequence>
<evidence type="ECO:0000256" key="1">
    <source>
        <dbReference type="ARBA" id="ARBA00004651"/>
    </source>
</evidence>
<evidence type="ECO:0000256" key="4">
    <source>
        <dbReference type="ARBA" id="ARBA00022692"/>
    </source>
</evidence>
<evidence type="ECO:0000313" key="10">
    <source>
        <dbReference type="EMBL" id="AKZ61723.1"/>
    </source>
</evidence>
<feature type="domain" description="GGDEF" evidence="9">
    <location>
        <begin position="370"/>
        <end position="504"/>
    </location>
</feature>
<keyword evidence="6" id="KW-0472">Membrane</keyword>
<gene>
    <name evidence="10" type="ORF">F506_02700</name>
</gene>
<feature type="coiled-coil region" evidence="8">
    <location>
        <begin position="315"/>
        <end position="342"/>
    </location>
</feature>